<accession>A0A915A5I5</accession>
<keyword evidence="2" id="KW-0732">Signal</keyword>
<keyword evidence="3" id="KW-1185">Reference proteome</keyword>
<dbReference type="Proteomes" id="UP000887569">
    <property type="component" value="Unplaced"/>
</dbReference>
<feature type="signal peptide" evidence="2">
    <location>
        <begin position="1"/>
        <end position="23"/>
    </location>
</feature>
<reference evidence="4" key="1">
    <citation type="submission" date="2022-11" db="UniProtKB">
        <authorList>
            <consortium name="WormBaseParasite"/>
        </authorList>
    </citation>
    <scope>IDENTIFICATION</scope>
</reference>
<proteinExistence type="predicted"/>
<organism evidence="3 4">
    <name type="scientific">Parascaris univalens</name>
    <name type="common">Nematode worm</name>
    <dbReference type="NCBI Taxonomy" id="6257"/>
    <lineage>
        <taxon>Eukaryota</taxon>
        <taxon>Metazoa</taxon>
        <taxon>Ecdysozoa</taxon>
        <taxon>Nematoda</taxon>
        <taxon>Chromadorea</taxon>
        <taxon>Rhabditida</taxon>
        <taxon>Spirurina</taxon>
        <taxon>Ascaridomorpha</taxon>
        <taxon>Ascaridoidea</taxon>
        <taxon>Ascarididae</taxon>
        <taxon>Parascaris</taxon>
    </lineage>
</organism>
<feature type="transmembrane region" description="Helical" evidence="1">
    <location>
        <begin position="324"/>
        <end position="349"/>
    </location>
</feature>
<name>A0A915A5I5_PARUN</name>
<evidence type="ECO:0000313" key="3">
    <source>
        <dbReference type="Proteomes" id="UP000887569"/>
    </source>
</evidence>
<keyword evidence="1" id="KW-0472">Membrane</keyword>
<dbReference type="AlphaFoldDB" id="A0A915A5I5"/>
<keyword evidence="1" id="KW-0812">Transmembrane</keyword>
<dbReference type="WBParaSite" id="PgE127_g001_t03">
    <property type="protein sequence ID" value="PgE127_g001_t03"/>
    <property type="gene ID" value="PgE127_g001"/>
</dbReference>
<sequence>MYLFLSSGFFPLLELWMLHSGCASDKEVRMFMEYSKDFGHPGSRLTIIRKDSSQLATVLQDVIFIPYGQKKLIFDFDEEKFQTKLTIDIEEGSFNLVHVRENEVHYKMPQKHTDLCVLKFGKKRIEQEAQEETYSLPIASITGARNATQCGKVQLIHILYQFNRGNVIYFIIDGGRPSVASSDKALVRRLRGFSNSLFSDGRIPTSFVTDFLLLRERKDLFTQYNINGKMSQPGTFKVNEDIRFLAIYDGFLFSGSNEGQYKCILESECKRGGNLLRKDVTVAAVTEAADQEVFAAFTDPPPVQYESGTGQRDGKECPLTRSPYFVQLMLKVMLVDISLTLALTVTVLVHRMHVIPARRRYKIVAHLLKQKKKRALKDRTARRLRRLSFLRRRLRRIAKQSDNSSSSGTETKTTNLVTAAANRIMNGNMTGIPPITSTATHVRGFNQLKGTEA</sequence>
<keyword evidence="1" id="KW-1133">Transmembrane helix</keyword>
<protein>
    <submittedName>
        <fullName evidence="4">Uncharacterized protein</fullName>
    </submittedName>
</protein>
<evidence type="ECO:0000256" key="2">
    <source>
        <dbReference type="SAM" id="SignalP"/>
    </source>
</evidence>
<evidence type="ECO:0000313" key="4">
    <source>
        <dbReference type="WBParaSite" id="PgE127_g001_t03"/>
    </source>
</evidence>
<feature type="chain" id="PRO_5038007946" evidence="2">
    <location>
        <begin position="24"/>
        <end position="453"/>
    </location>
</feature>
<evidence type="ECO:0000256" key="1">
    <source>
        <dbReference type="SAM" id="Phobius"/>
    </source>
</evidence>